<keyword evidence="5 7" id="KW-0472">Membrane</keyword>
<evidence type="ECO:0000256" key="2">
    <source>
        <dbReference type="ARBA" id="ARBA00006840"/>
    </source>
</evidence>
<dbReference type="RefSeq" id="XP_030076449.1">
    <property type="nucleotide sequence ID" value="XM_030220589.1"/>
</dbReference>
<dbReference type="InterPro" id="IPR018499">
    <property type="entry name" value="Tetraspanin/Peripherin"/>
</dbReference>
<evidence type="ECO:0000256" key="1">
    <source>
        <dbReference type="ARBA" id="ARBA00004141"/>
    </source>
</evidence>
<dbReference type="Pfam" id="PF00335">
    <property type="entry name" value="Tetraspanin"/>
    <property type="match status" value="1"/>
</dbReference>
<evidence type="ECO:0000256" key="6">
    <source>
        <dbReference type="ARBA" id="ARBA00023180"/>
    </source>
</evidence>
<dbReference type="InterPro" id="IPR008952">
    <property type="entry name" value="Tetraspanin_EC2_sf"/>
</dbReference>
<dbReference type="PIRSF" id="PIRSF002419">
    <property type="entry name" value="Tetraspanin"/>
    <property type="match status" value="1"/>
</dbReference>
<keyword evidence="3 7" id="KW-0812">Transmembrane</keyword>
<evidence type="ECO:0000256" key="5">
    <source>
        <dbReference type="ARBA" id="ARBA00023136"/>
    </source>
</evidence>
<feature type="transmembrane region" description="Helical" evidence="7">
    <location>
        <begin position="82"/>
        <end position="106"/>
    </location>
</feature>
<gene>
    <name evidence="9" type="primary">LOC115481456</name>
</gene>
<dbReference type="GO" id="GO:0005886">
    <property type="term" value="C:plasma membrane"/>
    <property type="evidence" value="ECO:0007669"/>
    <property type="project" value="TreeGrafter"/>
</dbReference>
<dbReference type="Gene3D" id="1.10.1450.10">
    <property type="entry name" value="Tetraspanin"/>
    <property type="match status" value="1"/>
</dbReference>
<reference evidence="9" key="1">
    <citation type="submission" date="2025-08" db="UniProtKB">
        <authorList>
            <consortium name="RefSeq"/>
        </authorList>
    </citation>
    <scope>IDENTIFICATION</scope>
</reference>
<evidence type="ECO:0000256" key="4">
    <source>
        <dbReference type="ARBA" id="ARBA00022989"/>
    </source>
</evidence>
<comment type="subcellular location">
    <subcellularLocation>
        <location evidence="1 7">Membrane</location>
        <topology evidence="1 7">Multi-pass membrane protein</topology>
    </subcellularLocation>
</comment>
<feature type="transmembrane region" description="Helical" evidence="7">
    <location>
        <begin position="12"/>
        <end position="34"/>
    </location>
</feature>
<organism evidence="8 9">
    <name type="scientific">Microcaecilia unicolor</name>
    <dbReference type="NCBI Taxonomy" id="1415580"/>
    <lineage>
        <taxon>Eukaryota</taxon>
        <taxon>Metazoa</taxon>
        <taxon>Chordata</taxon>
        <taxon>Craniata</taxon>
        <taxon>Vertebrata</taxon>
        <taxon>Euteleostomi</taxon>
        <taxon>Amphibia</taxon>
        <taxon>Gymnophiona</taxon>
        <taxon>Siphonopidae</taxon>
        <taxon>Microcaecilia</taxon>
    </lineage>
</organism>
<dbReference type="GeneID" id="115481456"/>
<dbReference type="SUPFAM" id="SSF48652">
    <property type="entry name" value="Tetraspanin"/>
    <property type="match status" value="1"/>
</dbReference>
<name>A0A6P7ZQR2_9AMPH</name>
<proteinExistence type="inferred from homology"/>
<evidence type="ECO:0000313" key="9">
    <source>
        <dbReference type="RefSeq" id="XP_030076449.1"/>
    </source>
</evidence>
<dbReference type="AlphaFoldDB" id="A0A6P7ZQR2"/>
<feature type="transmembrane region" description="Helical" evidence="7">
    <location>
        <begin position="54"/>
        <end position="75"/>
    </location>
</feature>
<keyword evidence="4 7" id="KW-1133">Transmembrane helix</keyword>
<protein>
    <recommendedName>
        <fullName evidence="7">Tetraspanin</fullName>
    </recommendedName>
</protein>
<dbReference type="InterPro" id="IPR000301">
    <property type="entry name" value="Tetraspanin_animals"/>
</dbReference>
<dbReference type="CDD" id="cd03156">
    <property type="entry name" value="uroplakin_I_like_LEL"/>
    <property type="match status" value="1"/>
</dbReference>
<evidence type="ECO:0000256" key="7">
    <source>
        <dbReference type="RuleBase" id="RU361218"/>
    </source>
</evidence>
<dbReference type="PRINTS" id="PR00259">
    <property type="entry name" value="TMFOUR"/>
</dbReference>
<dbReference type="InParanoid" id="A0A6P7ZQR2"/>
<dbReference type="PANTHER" id="PTHR19282:SF558">
    <property type="entry name" value="TETRASPANIN"/>
    <property type="match status" value="1"/>
</dbReference>
<evidence type="ECO:0000313" key="8">
    <source>
        <dbReference type="Proteomes" id="UP000515156"/>
    </source>
</evidence>
<evidence type="ECO:0000256" key="3">
    <source>
        <dbReference type="ARBA" id="ARBA00022692"/>
    </source>
</evidence>
<keyword evidence="8" id="KW-1185">Reference proteome</keyword>
<feature type="transmembrane region" description="Helical" evidence="7">
    <location>
        <begin position="215"/>
        <end position="244"/>
    </location>
</feature>
<accession>A0A6P7ZQR2</accession>
<dbReference type="Proteomes" id="UP000515156">
    <property type="component" value="Chromosome 12"/>
</dbReference>
<dbReference type="FunFam" id="1.10.1450.10:FF:000012">
    <property type="entry name" value="Tetraspanin"/>
    <property type="match status" value="1"/>
</dbReference>
<dbReference type="PANTHER" id="PTHR19282">
    <property type="entry name" value="TETRASPANIN"/>
    <property type="match status" value="1"/>
</dbReference>
<sequence>MAVLLCMKYLMFIFNALIFVGGLCLLGVGVWVVVDPDGFQSIVTSNPLLNTGAFILLIAGIFLSLLGFLGCYGALRENKMLLMAFFVLILILFMAELVGAILALTYNKKINREFYLSELQMHYKGDNASDAFSKSWNTIMIAFSCCGVSGAEDFGNASSFHEIYPSTPWPDACCRRDYSMLSRKILDRERCIHGEAGYLNNQGCFSTIAKTLKKYISVTAAVGLVVLGIEMFAMFFALCLYYYFD</sequence>
<dbReference type="OrthoDB" id="10033535at2759"/>
<dbReference type="KEGG" id="muo:115481456"/>
<comment type="similarity">
    <text evidence="2 7">Belongs to the tetraspanin (TM4SF) family.</text>
</comment>
<keyword evidence="6" id="KW-0325">Glycoprotein</keyword>